<dbReference type="PROSITE" id="PS50158">
    <property type="entry name" value="ZF_CCHC"/>
    <property type="match status" value="1"/>
</dbReference>
<keyword evidence="1" id="KW-0863">Zinc-finger</keyword>
<dbReference type="PANTHER" id="PTHR35046">
    <property type="entry name" value="ZINC KNUCKLE (CCHC-TYPE) FAMILY PROTEIN"/>
    <property type="match status" value="1"/>
</dbReference>
<dbReference type="SUPFAM" id="SSF57756">
    <property type="entry name" value="Retrovirus zinc finger-like domains"/>
    <property type="match status" value="1"/>
</dbReference>
<dbReference type="InterPro" id="IPR001878">
    <property type="entry name" value="Znf_CCHC"/>
</dbReference>
<evidence type="ECO:0000313" key="4">
    <source>
        <dbReference type="Proteomes" id="UP001558713"/>
    </source>
</evidence>
<proteinExistence type="predicted"/>
<evidence type="ECO:0000256" key="1">
    <source>
        <dbReference type="PROSITE-ProRule" id="PRU00047"/>
    </source>
</evidence>
<comment type="caution">
    <text evidence="3">The sequence shown here is derived from an EMBL/GenBank/DDBJ whole genome shotgun (WGS) entry which is preliminary data.</text>
</comment>
<dbReference type="GO" id="GO:0008270">
    <property type="term" value="F:zinc ion binding"/>
    <property type="evidence" value="ECO:0007669"/>
    <property type="project" value="UniProtKB-KW"/>
</dbReference>
<name>A0ABD1ACN6_CARAN</name>
<dbReference type="PANTHER" id="PTHR35046:SF9">
    <property type="entry name" value="RNA-DIRECTED DNA POLYMERASE"/>
    <property type="match status" value="1"/>
</dbReference>
<dbReference type="Proteomes" id="UP001558713">
    <property type="component" value="Unassembled WGS sequence"/>
</dbReference>
<reference evidence="3 4" key="1">
    <citation type="submission" date="2024-04" db="EMBL/GenBank/DDBJ databases">
        <title>Genome assembly C_amara_ONT_v2.</title>
        <authorList>
            <person name="Yant L."/>
            <person name="Moore C."/>
            <person name="Slenker M."/>
        </authorList>
    </citation>
    <scope>NUCLEOTIDE SEQUENCE [LARGE SCALE GENOMIC DNA]</scope>
    <source>
        <tissue evidence="3">Leaf</tissue>
    </source>
</reference>
<accession>A0ABD1ACN6</accession>
<organism evidence="3 4">
    <name type="scientific">Cardamine amara subsp. amara</name>
    <dbReference type="NCBI Taxonomy" id="228776"/>
    <lineage>
        <taxon>Eukaryota</taxon>
        <taxon>Viridiplantae</taxon>
        <taxon>Streptophyta</taxon>
        <taxon>Embryophyta</taxon>
        <taxon>Tracheophyta</taxon>
        <taxon>Spermatophyta</taxon>
        <taxon>Magnoliopsida</taxon>
        <taxon>eudicotyledons</taxon>
        <taxon>Gunneridae</taxon>
        <taxon>Pentapetalae</taxon>
        <taxon>rosids</taxon>
        <taxon>malvids</taxon>
        <taxon>Brassicales</taxon>
        <taxon>Brassicaceae</taxon>
        <taxon>Cardamineae</taxon>
        <taxon>Cardamine</taxon>
    </lineage>
</organism>
<dbReference type="InterPro" id="IPR036875">
    <property type="entry name" value="Znf_CCHC_sf"/>
</dbReference>
<gene>
    <name evidence="3" type="ORF">V5N11_006411</name>
</gene>
<evidence type="ECO:0000259" key="2">
    <source>
        <dbReference type="PROSITE" id="PS50158"/>
    </source>
</evidence>
<keyword evidence="1" id="KW-0479">Metal-binding</keyword>
<evidence type="ECO:0000313" key="3">
    <source>
        <dbReference type="EMBL" id="KAL1204562.1"/>
    </source>
</evidence>
<dbReference type="AlphaFoldDB" id="A0ABD1ACN6"/>
<feature type="domain" description="CCHC-type" evidence="2">
    <location>
        <begin position="281"/>
        <end position="296"/>
    </location>
</feature>
<protein>
    <recommendedName>
        <fullName evidence="2">CCHC-type domain-containing protein</fullName>
    </recommendedName>
</protein>
<keyword evidence="4" id="KW-1185">Reference proteome</keyword>
<dbReference type="EMBL" id="JBANAX010000531">
    <property type="protein sequence ID" value="KAL1204562.1"/>
    <property type="molecule type" value="Genomic_DNA"/>
</dbReference>
<dbReference type="CDD" id="cd00303">
    <property type="entry name" value="retropepsin_like"/>
    <property type="match status" value="1"/>
</dbReference>
<sequence length="745" mass="85967">MADHREESSTVMSNHKGENLFYTRCYVQSKICSLMIDERSSNNVASEYMVQKLGLAVKQHPWLDEDYRLRVSCQVKIFIAIGKYEEEILCDVQPMETCHILLGKPWQNERRAIHDGYKNRYSFKYKGSKFILVPMSSHEIQQDQLILKQRVKQFECHDTFPGDNPKESPPTCGEENQIKTYQEDIGEDFEPEPPDYALDNAKSMCEEEGDSEIKATESHIIFGNELGRHREEPGDKELVKSVLANPTQQQLNERMVSMQSLAPHGKTEQCKSSKILNEPTCYRCHKIGHFAIICPSRQFMEGTSLEQELKPSNGSESLAQSSFEIINSSSIVIHLSLPKGIDAGSQEKLEELLEKEERIGKQSNFFVKAAEDLEDVFPKYNSRSFPLIRGKEHQIVFDPGTLVETFPYDIQNKQGKEIIVADAIIPRYVFIVVPEAKLLEFEHIKRLYDSNDSFKNVFPSCEEFEYNNFFRHGGFLFDKTCEPNRNYVLMDIASFSNSVSTSRNAESFFGEIVYFDSTLNFSKHLDDHAEHVNSVLDNLSNKLFAIQNDILFRVIVVKEQDEELSFHAPKTWLYHIWLKKNVVLELMERLRKEQPSNHRQCRMIFEPGENLWIQMKNGRLPNQTKINLKPRSDHPFQIFEPINDKANKKSLQGEYNLSLIFNFSNIIIFLADCSDLRSNPSQVGEDDVIMDSTKEMELEPEHVAELAPVDEHEAEEILLVPIGRMTQARLKKKWISSTTMFDPGI</sequence>
<keyword evidence="1" id="KW-0862">Zinc</keyword>
<dbReference type="SMART" id="SM00343">
    <property type="entry name" value="ZnF_C2HC"/>
    <property type="match status" value="1"/>
</dbReference>